<keyword evidence="1" id="KW-0732">Signal</keyword>
<reference evidence="2" key="1">
    <citation type="submission" date="2019-12" db="EMBL/GenBank/DDBJ databases">
        <title>Genome sequencing and annotation of Brassica cretica.</title>
        <authorList>
            <person name="Studholme D.J."/>
            <person name="Sarris P.F."/>
        </authorList>
    </citation>
    <scope>NUCLEOTIDE SEQUENCE</scope>
    <source>
        <strain evidence="2">PFS-102/07</strain>
        <tissue evidence="2">Leaf</tissue>
    </source>
</reference>
<sequence length="112" mass="12482">MEAKTFLPHFILFVFICSHSASSRILNKPSNFSSSASLPSRNAERLIRSFNLMPEHDVNIITKGSPDAPRLVESQINFQEMIGMRNTSGGPSVQEFGHYAGYYSLTRSKSAK</sequence>
<accession>A0A8S9I068</accession>
<gene>
    <name evidence="2" type="ORF">F2Q70_00014645</name>
</gene>
<evidence type="ECO:0000256" key="1">
    <source>
        <dbReference type="SAM" id="SignalP"/>
    </source>
</evidence>
<evidence type="ECO:0000313" key="2">
    <source>
        <dbReference type="EMBL" id="KAF2561856.1"/>
    </source>
</evidence>
<name>A0A8S9I068_BRACR</name>
<dbReference type="EMBL" id="QGKY02001250">
    <property type="protein sequence ID" value="KAF2561856.1"/>
    <property type="molecule type" value="Genomic_DNA"/>
</dbReference>
<proteinExistence type="predicted"/>
<feature type="signal peptide" evidence="1">
    <location>
        <begin position="1"/>
        <end position="23"/>
    </location>
</feature>
<protein>
    <submittedName>
        <fullName evidence="2">Uncharacterized protein</fullName>
    </submittedName>
</protein>
<feature type="chain" id="PRO_5035716763" evidence="1">
    <location>
        <begin position="24"/>
        <end position="112"/>
    </location>
</feature>
<dbReference type="AlphaFoldDB" id="A0A8S9I068"/>
<comment type="caution">
    <text evidence="2">The sequence shown here is derived from an EMBL/GenBank/DDBJ whole genome shotgun (WGS) entry which is preliminary data.</text>
</comment>
<organism evidence="2">
    <name type="scientific">Brassica cretica</name>
    <name type="common">Mustard</name>
    <dbReference type="NCBI Taxonomy" id="69181"/>
    <lineage>
        <taxon>Eukaryota</taxon>
        <taxon>Viridiplantae</taxon>
        <taxon>Streptophyta</taxon>
        <taxon>Embryophyta</taxon>
        <taxon>Tracheophyta</taxon>
        <taxon>Spermatophyta</taxon>
        <taxon>Magnoliopsida</taxon>
        <taxon>eudicotyledons</taxon>
        <taxon>Gunneridae</taxon>
        <taxon>Pentapetalae</taxon>
        <taxon>rosids</taxon>
        <taxon>malvids</taxon>
        <taxon>Brassicales</taxon>
        <taxon>Brassicaceae</taxon>
        <taxon>Brassiceae</taxon>
        <taxon>Brassica</taxon>
    </lineage>
</organism>